<dbReference type="InterPro" id="IPR000742">
    <property type="entry name" value="EGF"/>
</dbReference>
<feature type="disulfide bond" evidence="10">
    <location>
        <begin position="617"/>
        <end position="626"/>
    </location>
</feature>
<feature type="domain" description="Laminin EGF-like" evidence="12">
    <location>
        <begin position="325"/>
        <end position="367"/>
    </location>
</feature>
<evidence type="ECO:0000313" key="14">
    <source>
        <dbReference type="EMBL" id="CAH1795786.1"/>
    </source>
</evidence>
<dbReference type="PROSITE" id="PS50027">
    <property type="entry name" value="EGF_LAM_2"/>
    <property type="match status" value="12"/>
</dbReference>
<comment type="caution">
    <text evidence="10">Lacks conserved residue(s) required for the propagation of feature annotation.</text>
</comment>
<keyword evidence="9 10" id="KW-0424">Laminin EGF-like domain</keyword>
<feature type="domain" description="Laminin EGF-like" evidence="12">
    <location>
        <begin position="1141"/>
        <end position="1191"/>
    </location>
</feature>
<feature type="domain" description="Laminin EGF-like" evidence="12">
    <location>
        <begin position="693"/>
        <end position="743"/>
    </location>
</feature>
<feature type="domain" description="Laminin G" evidence="11">
    <location>
        <begin position="1884"/>
        <end position="2063"/>
    </location>
</feature>
<feature type="domain" description="Laminin G" evidence="11">
    <location>
        <begin position="2076"/>
        <end position="2265"/>
    </location>
</feature>
<feature type="domain" description="Laminin EGF-like" evidence="12">
    <location>
        <begin position="1094"/>
        <end position="1140"/>
    </location>
</feature>
<dbReference type="Gene3D" id="2.60.120.260">
    <property type="entry name" value="Galactose-binding domain-like"/>
    <property type="match status" value="1"/>
</dbReference>
<dbReference type="PANTHER" id="PTHR10574:SF442">
    <property type="entry name" value="LAMININ-LIKE PROTEIN EPI-1"/>
    <property type="match status" value="1"/>
</dbReference>
<evidence type="ECO:0000259" key="13">
    <source>
        <dbReference type="PROSITE" id="PS51115"/>
    </source>
</evidence>
<feature type="disulfide bond" evidence="10">
    <location>
        <begin position="551"/>
        <end position="563"/>
    </location>
</feature>
<dbReference type="EMBL" id="CAIIXF020000010">
    <property type="protein sequence ID" value="CAH1795786.1"/>
    <property type="molecule type" value="Genomic_DNA"/>
</dbReference>
<evidence type="ECO:0000256" key="10">
    <source>
        <dbReference type="PROSITE-ProRule" id="PRU00460"/>
    </source>
</evidence>
<evidence type="ECO:0000256" key="5">
    <source>
        <dbReference type="ARBA" id="ARBA00022737"/>
    </source>
</evidence>
<dbReference type="FunFam" id="2.10.25.10:FF:000188">
    <property type="entry name" value="Laminin subunit gamma 2"/>
    <property type="match status" value="1"/>
</dbReference>
<feature type="domain" description="Laminin EGF-like" evidence="12">
    <location>
        <begin position="1241"/>
        <end position="1289"/>
    </location>
</feature>
<dbReference type="PANTHER" id="PTHR10574">
    <property type="entry name" value="NETRIN/LAMININ-RELATED"/>
    <property type="match status" value="1"/>
</dbReference>
<keyword evidence="6" id="KW-0084">Basement membrane</keyword>
<dbReference type="InterPro" id="IPR013320">
    <property type="entry name" value="ConA-like_dom_sf"/>
</dbReference>
<evidence type="ECO:0000256" key="2">
    <source>
        <dbReference type="ARBA" id="ARBA00022525"/>
    </source>
</evidence>
<evidence type="ECO:0000256" key="6">
    <source>
        <dbReference type="ARBA" id="ARBA00022869"/>
    </source>
</evidence>
<dbReference type="InterPro" id="IPR050440">
    <property type="entry name" value="Laminin/Netrin_ECM"/>
</dbReference>
<evidence type="ECO:0000259" key="12">
    <source>
        <dbReference type="PROSITE" id="PS50027"/>
    </source>
</evidence>
<feature type="domain" description="Laminin G" evidence="11">
    <location>
        <begin position="2705"/>
        <end position="2888"/>
    </location>
</feature>
<evidence type="ECO:0000256" key="9">
    <source>
        <dbReference type="ARBA" id="ARBA00023292"/>
    </source>
</evidence>
<feature type="domain" description="Laminin G" evidence="11">
    <location>
        <begin position="2271"/>
        <end position="2478"/>
    </location>
</feature>
<feature type="disulfide bond" evidence="10">
    <location>
        <begin position="327"/>
        <end position="344"/>
    </location>
</feature>
<dbReference type="PROSITE" id="PS51115">
    <property type="entry name" value="LAMININ_IVA"/>
    <property type="match status" value="1"/>
</dbReference>
<evidence type="ECO:0000256" key="8">
    <source>
        <dbReference type="ARBA" id="ARBA00023180"/>
    </source>
</evidence>
<keyword evidence="7 10" id="KW-1015">Disulfide bond</keyword>
<feature type="domain" description="Laminin EGF-like" evidence="12">
    <location>
        <begin position="645"/>
        <end position="692"/>
    </location>
</feature>
<dbReference type="PROSITE" id="PS00022">
    <property type="entry name" value="EGF_1"/>
    <property type="match status" value="1"/>
</dbReference>
<feature type="disulfide bond" evidence="10">
    <location>
        <begin position="553"/>
        <end position="570"/>
    </location>
</feature>
<dbReference type="GO" id="GO:0005604">
    <property type="term" value="C:basement membrane"/>
    <property type="evidence" value="ECO:0007669"/>
    <property type="project" value="UniProtKB-SubCell"/>
</dbReference>
<dbReference type="SMART" id="SM00180">
    <property type="entry name" value="EGF_Lam"/>
    <property type="match status" value="16"/>
</dbReference>
<feature type="domain" description="Laminin G" evidence="11">
    <location>
        <begin position="2490"/>
        <end position="2699"/>
    </location>
</feature>
<feature type="disulfide bond" evidence="10">
    <location>
        <begin position="645"/>
        <end position="657"/>
    </location>
</feature>
<name>A0A8S4PW15_OWEFU</name>
<feature type="domain" description="Laminin EGF-like" evidence="12">
    <location>
        <begin position="203"/>
        <end position="270"/>
    </location>
</feature>
<dbReference type="FunFam" id="2.10.25.10:FF:000069">
    <property type="entry name" value="Laminin subunit alpha 1"/>
    <property type="match status" value="1"/>
</dbReference>
<dbReference type="SMART" id="SM00181">
    <property type="entry name" value="EGF"/>
    <property type="match status" value="7"/>
</dbReference>
<feature type="domain" description="Laminin EGF-like" evidence="12">
    <location>
        <begin position="1192"/>
        <end position="1240"/>
    </location>
</feature>
<dbReference type="InterPro" id="IPR056863">
    <property type="entry name" value="LMN_ATRN_NET-like_EGF"/>
</dbReference>
<feature type="disulfide bond" evidence="10">
    <location>
        <begin position="1194"/>
        <end position="1211"/>
    </location>
</feature>
<dbReference type="CDD" id="cd00055">
    <property type="entry name" value="EGF_Lam"/>
    <property type="match status" value="15"/>
</dbReference>
<dbReference type="SUPFAM" id="SSF57196">
    <property type="entry name" value="EGF/Laminin"/>
    <property type="match status" value="9"/>
</dbReference>
<dbReference type="FunFam" id="2.10.25.10:FF:000189">
    <property type="entry name" value="Laminin subunit alpha 2"/>
    <property type="match status" value="1"/>
</dbReference>
<feature type="disulfide bond" evidence="10">
    <location>
        <begin position="325"/>
        <end position="337"/>
    </location>
</feature>
<feature type="disulfide bond" evidence="10">
    <location>
        <begin position="572"/>
        <end position="581"/>
    </location>
</feature>
<feature type="disulfide bond" evidence="10">
    <location>
        <begin position="1141"/>
        <end position="1153"/>
    </location>
</feature>
<comment type="caution">
    <text evidence="14">The sequence shown here is derived from an EMBL/GenBank/DDBJ whole genome shotgun (WGS) entry which is preliminary data.</text>
</comment>
<dbReference type="Pfam" id="PF00054">
    <property type="entry name" value="Laminin_G_1"/>
    <property type="match status" value="1"/>
</dbReference>
<dbReference type="Pfam" id="PF00053">
    <property type="entry name" value="EGF_laminin"/>
    <property type="match status" value="13"/>
</dbReference>
<feature type="disulfide bond" evidence="10">
    <location>
        <begin position="241"/>
        <end position="250"/>
    </location>
</feature>
<dbReference type="OrthoDB" id="5985440at2759"/>
<dbReference type="Gene3D" id="2.60.120.200">
    <property type="match status" value="5"/>
</dbReference>
<evidence type="ECO:0000313" key="15">
    <source>
        <dbReference type="Proteomes" id="UP000749559"/>
    </source>
</evidence>
<reference evidence="14" key="1">
    <citation type="submission" date="2022-03" db="EMBL/GenBank/DDBJ databases">
        <authorList>
            <person name="Martin C."/>
        </authorList>
    </citation>
    <scope>NUCLEOTIDE SEQUENCE</scope>
</reference>
<keyword evidence="5" id="KW-0677">Repeat</keyword>
<dbReference type="FunFam" id="2.10.25.10:FF:000067">
    <property type="entry name" value="Laminin subunit gamma 1"/>
    <property type="match status" value="1"/>
</dbReference>
<feature type="disulfide bond" evidence="10">
    <location>
        <begin position="714"/>
        <end position="723"/>
    </location>
</feature>
<dbReference type="FunFam" id="2.10.25.10:FF:000106">
    <property type="entry name" value="Heparan sulfate proteoglycan 2"/>
    <property type="match status" value="1"/>
</dbReference>
<keyword evidence="4" id="KW-0732">Signal</keyword>
<dbReference type="SUPFAM" id="SSF49899">
    <property type="entry name" value="Concanavalin A-like lectins/glucanases"/>
    <property type="match status" value="5"/>
</dbReference>
<feature type="disulfide bond" evidence="10">
    <location>
        <begin position="1162"/>
        <end position="1171"/>
    </location>
</feature>
<feature type="disulfide bond" evidence="10">
    <location>
        <begin position="695"/>
        <end position="712"/>
    </location>
</feature>
<sequence length="2891" mass="315678">LQDLQDVNDVTDVLCYTYHNAARSGNETITIDVRDVPKANTGWRKAKFLRFTFLKMPLTLGIRGDNYQHYSVREIEIKAECVCNGHQQDCIKSNSSGQFECLCSHFTTGANCEMCLPGYNQQAFQYENPCEPCNCFGHSTVCEYNATVDFMNRSMNTLNQMDGGGVCVNCSSNTTGINCHKCVDFSYRPLDRSQTDPDPCVPCDCHGPGVRLNLETQLVGDCVMNNDTTLPFGMVPGDCFCKSNVTGNKCDVCKPGSFNLSLSNPVGCQDCLCDLRGTIDGSNICGSDTMGQCPCKTYTINRQCDECQDKYYGMEANNTEGCIPCDCDIGGSTSLVCDKISGQCPCRQNIGGRQCDTPLPGFYYPDPHFYHAEFEDLNKDWDRTIPGYNGFGYAVTSVNFTAGTRLVTSNIQKFGVEYNIILRYHTTEPNAELTVEIRGSPLLVEVTETVPICPTPWCHLVVGQDNNIFNLPSEIYTISVTSQQNVFLDRVIALPLSLKGTQNLLNMTLPVFDPPCRLVTNDMRLGTSDESLCLRSMFSVMSYYLDGSLSCACNLLGSYNNTCDTYMGQCHCKPGVMGRKCDQCMLEYYDLSSTGCKPCNCSGDDKICDFTSGQCKCPPNTEGRQCDQCIANHWSWNSTVGCQDCACNMTGSLNLQCNLTAGFCDCKSGVNGDKCDRCMDTYRDFSAIGCTGCNCDMEGSLSAVCDTEQGQCPCKNFTNGLLCDTCSMGSFYLNGGHWTGCLECICMGVTNVCTSTIYNYGQENLPLLDSSSPNISYLLSPFSMLNSEFQLMPEIDVSTVIVNGLSMAQVLNDGTMDLYFLHDQLQGNMLGTYESTISYKVHFEGITPDGDTLEGLKVFLIGHDDVTLVYQLPPVTQNMTTTIDLVMLETYWLKLSTNENVTRGEFLLTVHDVKNIYLPITIYSKSHYSRVGEIIVTSAGLEASGKVALGVEQCTCGDGYTGLSCERCASGFNRVNVTSHDYLGLCVRCNCHRHASLCDADTGHCLDCQHNTTGFNCEQCMLGWYGDATQGTPDDDCTVCPCHAPRVSNTSCIENGTVQCLHCNPGYTGDKCDSCDTFYWGDPHVLDTGTCTQCNCSGNTNDCNSTTGECLNCAHNTTGFYCEHCEDGTFGNAATQHCNACDCDMRGTNNSVCNRTSGQCECYPGVTNPTCNQCMVDYWGYSNTSFLGCIDCECNVFGSETTQCIQDTGVCICKPNVENVEKCDLCTTGFFGLPTQECQECSCNETGTLGHDPCEPITGQCKCKPGVDGRNCDQCQRLYFDFTDAGCRQCGRCQYGLGNDTQLLKDIWMEYWNVSQHLGQIQDNDRDLQNLTKVLNNTLGGFGVTEDALDVLSVSTESLKAIEPVLQQNLTDLLTKLNSTVDNTDQLQRDTEAELMRIQQLETNANLSVQIAKEENTTAHLLVEQLTMYNTTVQGLLDVTDIIYVHMDNTFSDEIGRIQAETPLMNTLAVDVAIMRNKTNDQATQFEEMRESCLAAEAEFQQLLLQGETLLGRTGDVESTVQRIDLLITEGMGHKNYTDSLVGEIESSQSMATTTLALSETSFNEGAQAFKDTDTILYGGILVGLLPLNSNVYAQGIYSWAEGSVELDNAIASNQEYNTSSVTQAEVYASELTGAANDLAFEFDKVKPRGERAVAAINTYETTTATLNQSLALATLANETVFSALESLKDVTSDSLNALAVTSKDDSAQISLLVENTNLDSQELGNQVDNARGEMDAAVQKWSDIDNDIAAFDQKALDLIAVVNGNQVMTKVGEGKADATLADNTAMTTLAQDAALTDAMNSQENTVAVIQGTVKNASVLMSDTVNQLDAFTSDLNNVVQRQIDITQGVQAEINQSRIDIESKMATLEDKLRRAKEIAALLEQPVRMVGDSATAVEVTSQDASPVKGLYNELSIDFRTTDPSQDQLLFFFEETTSEKMFSVEVLGGQVVFTFNLGSEKVSMVNLANLCQDCWFTILASRYGNTGHLTVTKTETGGTATVYNDGLSPEKQLNFDSLLHIGGLPTNYTTNKVSSGNFQGCLYNVRFDNQPIQIWQDQIEQGRAGCCARPPANTPVTLTTGVSFDGFGYMKINPFNFAVIYQSTFTLHFRTFNKYAVILLANKQGIAEYYGLYIRDGSLEFEYGTSANHNTITLTHPVNDGTWYKVTVFITSGAQSMTLMQVPPIGAMLQIEESSVTLPFIDLTALINAEVVIGGYNPDVNTGKDLLSMGFAGCIRNFEHSLGSEMVLTSHDLKDSGLEMKGVSTTGCLPEVVAGLGFSATDSYSELQMPQFSMITTSSISITFSTMQSNSMMLFAREKDNQDYLMSIGLYHGNLFFEYNRGGQSLQGPFMTSGMYLSNGLKHTAKVDVSSENPKVTIDNVTIVGDQVLNPPIFNFVDPYLFLGGTSHDIQLPQGLPLNQSMVGAITEVWINNKPLDLYHPNTYVSQSASYLSGLTPFPEALAPLPYTTTLPPPTTPPPTCASIGQGSFLEEGTRFGDHAQSYMMFNVSGLGAYFSQEFLISIEFRALNPNGIIFYTADKVQSPVFWMALYLSNKKLSFIIATDSDRTELKLENDYDDGNVHMVNVLRVNNFIAFLTVGEKDYINNDESSGPASFFSIGSEFYFGGVDTTKYGTTERLFTEVIITQTAIKPLSFPGCISAGLLSTSKLPDYLWDLSAPDSLDGVNTSNTPRQPSSWRGVGKCSRDINPGVGLIGDGSYLRLEYTKSININITLTFRSTMRNATLYTMHLSHTVFIQIRLVDGHVVVAVGNILSSDTPFIAESSLGSGFASCNYQPHTLSTVINSESGMRINVDGSGDEVFNYPSSNFMGPNDFFNDGTSVYVGGVGGSSPDFPASVEQMPSLIGCVEFVSINGITANIGDTTGSVGAQQGCSVL</sequence>
<protein>
    <submittedName>
        <fullName evidence="14">Uncharacterized protein</fullName>
    </submittedName>
</protein>
<evidence type="ECO:0000256" key="3">
    <source>
        <dbReference type="ARBA" id="ARBA00022530"/>
    </source>
</evidence>
<dbReference type="Proteomes" id="UP000749559">
    <property type="component" value="Unassembled WGS sequence"/>
</dbReference>
<keyword evidence="2" id="KW-0964">Secreted</keyword>
<dbReference type="GO" id="GO:0009888">
    <property type="term" value="P:tissue development"/>
    <property type="evidence" value="ECO:0007669"/>
    <property type="project" value="TreeGrafter"/>
</dbReference>
<evidence type="ECO:0000256" key="7">
    <source>
        <dbReference type="ARBA" id="ARBA00023157"/>
    </source>
</evidence>
<feature type="disulfide bond" evidence="10">
    <location>
        <begin position="666"/>
        <end position="675"/>
    </location>
</feature>
<dbReference type="InterPro" id="IPR001791">
    <property type="entry name" value="Laminin_G"/>
</dbReference>
<keyword evidence="3" id="KW-0272">Extracellular matrix</keyword>
<feature type="domain" description="Laminin EGF-like" evidence="12">
    <location>
        <begin position="599"/>
        <end position="644"/>
    </location>
</feature>
<feature type="non-terminal residue" evidence="14">
    <location>
        <position position="2891"/>
    </location>
</feature>
<feature type="disulfide bond" evidence="10">
    <location>
        <begin position="1113"/>
        <end position="1122"/>
    </location>
</feature>
<feature type="disulfide bond" evidence="10">
    <location>
        <begin position="1143"/>
        <end position="1160"/>
    </location>
</feature>
<feature type="domain" description="Laminin EGF-like" evidence="12">
    <location>
        <begin position="271"/>
        <end position="324"/>
    </location>
</feature>
<dbReference type="Pfam" id="PF00052">
    <property type="entry name" value="Laminin_B"/>
    <property type="match status" value="1"/>
</dbReference>
<dbReference type="FunFam" id="2.10.25.10:FF:000090">
    <property type="entry name" value="laminin subunit alpha"/>
    <property type="match status" value="4"/>
</dbReference>
<evidence type="ECO:0000259" key="11">
    <source>
        <dbReference type="PROSITE" id="PS50025"/>
    </source>
</evidence>
<keyword evidence="15" id="KW-1185">Reference proteome</keyword>
<comment type="subcellular location">
    <subcellularLocation>
        <location evidence="1">Secreted</location>
        <location evidence="1">Extracellular space</location>
        <location evidence="1">Extracellular matrix</location>
        <location evidence="1">Basement membrane</location>
    </subcellularLocation>
</comment>
<evidence type="ECO:0000256" key="1">
    <source>
        <dbReference type="ARBA" id="ARBA00004302"/>
    </source>
</evidence>
<feature type="disulfide bond" evidence="10">
    <location>
        <begin position="346"/>
        <end position="355"/>
    </location>
</feature>
<feature type="domain" description="Laminin EGF-like" evidence="12">
    <location>
        <begin position="551"/>
        <end position="598"/>
    </location>
</feature>
<dbReference type="Gene3D" id="2.10.25.10">
    <property type="entry name" value="Laminin"/>
    <property type="match status" value="14"/>
</dbReference>
<accession>A0A8S4PW15</accession>
<feature type="disulfide bond" evidence="10">
    <location>
        <begin position="647"/>
        <end position="664"/>
    </location>
</feature>
<dbReference type="PRINTS" id="PR00011">
    <property type="entry name" value="EGFLAMININ"/>
</dbReference>
<feature type="disulfide bond" evidence="10">
    <location>
        <begin position="693"/>
        <end position="705"/>
    </location>
</feature>
<feature type="domain" description="Laminin EGF-like" evidence="12">
    <location>
        <begin position="989"/>
        <end position="1039"/>
    </location>
</feature>
<proteinExistence type="predicted"/>
<feature type="domain" description="Laminin IV type A" evidence="13">
    <location>
        <begin position="777"/>
        <end position="953"/>
    </location>
</feature>
<dbReference type="SMART" id="SM00282">
    <property type="entry name" value="LamG"/>
    <property type="match status" value="5"/>
</dbReference>
<dbReference type="PROSITE" id="PS01248">
    <property type="entry name" value="EGF_LAM_1"/>
    <property type="match status" value="7"/>
</dbReference>
<feature type="disulfide bond" evidence="10">
    <location>
        <begin position="295"/>
        <end position="304"/>
    </location>
</feature>
<feature type="disulfide bond" evidence="10">
    <location>
        <begin position="1263"/>
        <end position="1272"/>
    </location>
</feature>
<dbReference type="CDD" id="cd00110">
    <property type="entry name" value="LamG"/>
    <property type="match status" value="5"/>
</dbReference>
<feature type="disulfide bond" evidence="10">
    <location>
        <begin position="1008"/>
        <end position="1017"/>
    </location>
</feature>
<gene>
    <name evidence="14" type="ORF">OFUS_LOCUS20276</name>
</gene>
<dbReference type="PROSITE" id="PS50025">
    <property type="entry name" value="LAM_G_DOMAIN"/>
    <property type="match status" value="5"/>
</dbReference>
<dbReference type="Pfam" id="PF24973">
    <property type="entry name" value="EGF_LMN_ATRN"/>
    <property type="match status" value="1"/>
</dbReference>
<dbReference type="GO" id="GO:0009887">
    <property type="term" value="P:animal organ morphogenesis"/>
    <property type="evidence" value="ECO:0007669"/>
    <property type="project" value="TreeGrafter"/>
</dbReference>
<organism evidence="14 15">
    <name type="scientific">Owenia fusiformis</name>
    <name type="common">Polychaete worm</name>
    <dbReference type="NCBI Taxonomy" id="6347"/>
    <lineage>
        <taxon>Eukaryota</taxon>
        <taxon>Metazoa</taxon>
        <taxon>Spiralia</taxon>
        <taxon>Lophotrochozoa</taxon>
        <taxon>Annelida</taxon>
        <taxon>Polychaeta</taxon>
        <taxon>Sedentaria</taxon>
        <taxon>Canalipalpata</taxon>
        <taxon>Sabellida</taxon>
        <taxon>Oweniida</taxon>
        <taxon>Oweniidae</taxon>
        <taxon>Owenia</taxon>
    </lineage>
</organism>
<dbReference type="FunFam" id="2.10.25.10:FF:000011">
    <property type="entry name" value="Cadherin EGF LAG seven-pass G-type receptor"/>
    <property type="match status" value="1"/>
</dbReference>
<keyword evidence="8" id="KW-0325">Glycoprotein</keyword>
<dbReference type="Pfam" id="PF02210">
    <property type="entry name" value="Laminin_G_2"/>
    <property type="match status" value="4"/>
</dbReference>
<dbReference type="InterPro" id="IPR000034">
    <property type="entry name" value="Laminin_IV"/>
</dbReference>
<evidence type="ECO:0000256" key="4">
    <source>
        <dbReference type="ARBA" id="ARBA00022729"/>
    </source>
</evidence>
<feature type="disulfide bond" evidence="10">
    <location>
        <begin position="1192"/>
        <end position="1204"/>
    </location>
</feature>
<dbReference type="InterPro" id="IPR002049">
    <property type="entry name" value="LE_dom"/>
</dbReference>